<evidence type="ECO:0000313" key="1">
    <source>
        <dbReference type="EMBL" id="MCC8402126.1"/>
    </source>
</evidence>
<keyword evidence="2" id="KW-1185">Reference proteome</keyword>
<dbReference type="EMBL" id="JAJITC010000004">
    <property type="protein sequence ID" value="MCC8402126.1"/>
    <property type="molecule type" value="Genomic_DNA"/>
</dbReference>
<evidence type="ECO:0000313" key="2">
    <source>
        <dbReference type="Proteomes" id="UP001430614"/>
    </source>
</evidence>
<sequence>MISNSAFSFALSNFFSAISADPQVILIVRNALHLNVTGLLAACGAALASAKLAVTSRWVGN</sequence>
<gene>
    <name evidence="1" type="ORF">LJ655_09510</name>
</gene>
<reference evidence="1 2" key="1">
    <citation type="submission" date="2021-11" db="EMBL/GenBank/DDBJ databases">
        <authorList>
            <person name="Oh E.-T."/>
            <person name="Kim S.-B."/>
        </authorList>
    </citation>
    <scope>NUCLEOTIDE SEQUENCE [LARGE SCALE GENOMIC DNA]</scope>
    <source>
        <strain evidence="1 2">MMS20-SJTN17</strain>
    </source>
</reference>
<organism evidence="1 2">
    <name type="scientific">Paraburkholderia translucens</name>
    <dbReference type="NCBI Taxonomy" id="2886945"/>
    <lineage>
        <taxon>Bacteria</taxon>
        <taxon>Pseudomonadati</taxon>
        <taxon>Pseudomonadota</taxon>
        <taxon>Betaproteobacteria</taxon>
        <taxon>Burkholderiales</taxon>
        <taxon>Burkholderiaceae</taxon>
        <taxon>Paraburkholderia</taxon>
    </lineage>
</organism>
<dbReference type="RefSeq" id="WP_230560986.1">
    <property type="nucleotide sequence ID" value="NZ_JAJITC010000004.1"/>
</dbReference>
<dbReference type="Proteomes" id="UP001430614">
    <property type="component" value="Unassembled WGS sequence"/>
</dbReference>
<proteinExistence type="predicted"/>
<accession>A0ABS8KBH9</accession>
<name>A0ABS8KBH9_9BURK</name>
<protein>
    <submittedName>
        <fullName evidence="1">Uncharacterized protein</fullName>
    </submittedName>
</protein>
<comment type="caution">
    <text evidence="1">The sequence shown here is derived from an EMBL/GenBank/DDBJ whole genome shotgun (WGS) entry which is preliminary data.</text>
</comment>